<keyword evidence="2" id="KW-1185">Reference proteome</keyword>
<sequence>MVLVDHLNCLILTITEAVSFLLISDRRSWTMASSSSVHQWQYDVFLSFRGEDTRKNFTDHLYYALIEKAIFTFRDDEQLERGKEISSELFTAIEQSRFAIIVFSKHYATSTWCLDELAKIVDCMEDKGQTAVPIFYDVDPSDVRKQRGDFKEAFDKHEEENQKKVQIWRSALKRVASISGYHLQERHESEFIQGIVRDLSRKLDQAFPSYITRDLVGMESRVEKMMAYIKPGLNDVRFIGICGMGGIGKTTIAKIVYDMLSKDYDCRCFLANIREVYDKKGLKPLQKTLLRSLLHERNLYVGNIFDGINLIRRRLYRKKVFLVLDDVDQLEQLENLAGEREWFGSGSRIIITSRNKHLLSSHVTENIYDVNELTFDESLRLFHLKAFKTSQATNDLRELAQQVVNYTTGLPLAIVVLGSHFCGRSSVEVWKSALDRLQQYPNRKILESLRISYDGLENVEKNIFLDIACFFKGKKKDRVIEILNSCNFFANIGIQELIDKSLITITSRNELWMHHLLQEMGWEIVREQHYNDPGKWSRLWVYKDICQVLTKIRVRYL</sequence>
<proteinExistence type="predicted"/>
<protein>
    <submittedName>
        <fullName evidence="1">Uncharacterized protein</fullName>
    </submittedName>
</protein>
<accession>A0ACC0XXQ2</accession>
<reference evidence="2" key="1">
    <citation type="journal article" date="2023" name="G3 (Bethesda)">
        <title>Genome assembly and association tests identify interacting loci associated with vigor, precocity, and sex in interspecific pistachio rootstocks.</title>
        <authorList>
            <person name="Palmer W."/>
            <person name="Jacygrad E."/>
            <person name="Sagayaradj S."/>
            <person name="Cavanaugh K."/>
            <person name="Han R."/>
            <person name="Bertier L."/>
            <person name="Beede B."/>
            <person name="Kafkas S."/>
            <person name="Golino D."/>
            <person name="Preece J."/>
            <person name="Michelmore R."/>
        </authorList>
    </citation>
    <scope>NUCLEOTIDE SEQUENCE [LARGE SCALE GENOMIC DNA]</scope>
</reference>
<gene>
    <name evidence="1" type="ORF">Pint_06815</name>
</gene>
<dbReference type="EMBL" id="CM047745">
    <property type="protein sequence ID" value="KAJ0025659.1"/>
    <property type="molecule type" value="Genomic_DNA"/>
</dbReference>
<organism evidence="1 2">
    <name type="scientific">Pistacia integerrima</name>
    <dbReference type="NCBI Taxonomy" id="434235"/>
    <lineage>
        <taxon>Eukaryota</taxon>
        <taxon>Viridiplantae</taxon>
        <taxon>Streptophyta</taxon>
        <taxon>Embryophyta</taxon>
        <taxon>Tracheophyta</taxon>
        <taxon>Spermatophyta</taxon>
        <taxon>Magnoliopsida</taxon>
        <taxon>eudicotyledons</taxon>
        <taxon>Gunneridae</taxon>
        <taxon>Pentapetalae</taxon>
        <taxon>rosids</taxon>
        <taxon>malvids</taxon>
        <taxon>Sapindales</taxon>
        <taxon>Anacardiaceae</taxon>
        <taxon>Pistacia</taxon>
    </lineage>
</organism>
<comment type="caution">
    <text evidence="1">The sequence shown here is derived from an EMBL/GenBank/DDBJ whole genome shotgun (WGS) entry which is preliminary data.</text>
</comment>
<evidence type="ECO:0000313" key="1">
    <source>
        <dbReference type="EMBL" id="KAJ0025659.1"/>
    </source>
</evidence>
<dbReference type="Proteomes" id="UP001163603">
    <property type="component" value="Chromosome 10"/>
</dbReference>
<name>A0ACC0XXQ2_9ROSI</name>
<evidence type="ECO:0000313" key="2">
    <source>
        <dbReference type="Proteomes" id="UP001163603"/>
    </source>
</evidence>